<dbReference type="PANTHER" id="PTHR45688">
    <property type="match status" value="1"/>
</dbReference>
<proteinExistence type="inferred from homology"/>
<dbReference type="Gene3D" id="3.40.640.10">
    <property type="entry name" value="Type I PLP-dependent aspartate aminotransferase-like (Major domain)"/>
    <property type="match status" value="1"/>
</dbReference>
<gene>
    <name evidence="3" type="ORF">UFOPK2809_00985</name>
</gene>
<dbReference type="GO" id="GO:0030170">
    <property type="term" value="F:pyridoxal phosphate binding"/>
    <property type="evidence" value="ECO:0007669"/>
    <property type="project" value="InterPro"/>
</dbReference>
<accession>A0A6J6U1U9</accession>
<evidence type="ECO:0000256" key="2">
    <source>
        <dbReference type="ARBA" id="ARBA00022898"/>
    </source>
</evidence>
<dbReference type="PROSITE" id="PS00600">
    <property type="entry name" value="AA_TRANSFER_CLASS_3"/>
    <property type="match status" value="1"/>
</dbReference>
<dbReference type="InterPro" id="IPR049704">
    <property type="entry name" value="Aminotrans_3_PPA_site"/>
</dbReference>
<dbReference type="Gene3D" id="3.90.1150.10">
    <property type="entry name" value="Aspartate Aminotransferase, domain 1"/>
    <property type="match status" value="1"/>
</dbReference>
<evidence type="ECO:0000313" key="3">
    <source>
        <dbReference type="EMBL" id="CAB4753084.1"/>
    </source>
</evidence>
<organism evidence="3">
    <name type="scientific">freshwater metagenome</name>
    <dbReference type="NCBI Taxonomy" id="449393"/>
    <lineage>
        <taxon>unclassified sequences</taxon>
        <taxon>metagenomes</taxon>
        <taxon>ecological metagenomes</taxon>
    </lineage>
</organism>
<dbReference type="InterPro" id="IPR015421">
    <property type="entry name" value="PyrdxlP-dep_Trfase_major"/>
</dbReference>
<dbReference type="InterPro" id="IPR015424">
    <property type="entry name" value="PyrdxlP-dep_Trfase"/>
</dbReference>
<protein>
    <submittedName>
        <fullName evidence="3">Unannotated protein</fullName>
    </submittedName>
</protein>
<keyword evidence="2" id="KW-0663">Pyridoxal phosphate</keyword>
<sequence>MFEGIASYASRIVETLPKPLEVVFFVCTGSEANDLALRISRQITGREDVAVIDGAYHGNTTAVMGVSPNRYKGPGGRGTPATTHEVETPDRFRGSYGYEDPDAGLKYAADAKALFERLEAEDRPPAAFIAESLMGTAGNIVLPPGYLKATFAAARAVGAFCISDEVQVGVGRFGSHFWGFEAHGVVPDIVTMGKPLGNGHPIAALVTTREIADAFDDGVKYFNTFAGNPVSCAIGTAVLDVVQGDRLQERALEVGNYLIAELTALRELHPMIGDVRGHGLYMGVELVTDPVLRTPATDEAKEICEILKDNGVFNYPTGKFDNVLKIKPPMVFGKEHADIFVSTLGAALTQIESR</sequence>
<dbReference type="GO" id="GO:0008483">
    <property type="term" value="F:transaminase activity"/>
    <property type="evidence" value="ECO:0007669"/>
    <property type="project" value="InterPro"/>
</dbReference>
<dbReference type="EMBL" id="CAEZZA010000134">
    <property type="protein sequence ID" value="CAB4753084.1"/>
    <property type="molecule type" value="Genomic_DNA"/>
</dbReference>
<dbReference type="InterPro" id="IPR005814">
    <property type="entry name" value="Aminotrans_3"/>
</dbReference>
<dbReference type="SUPFAM" id="SSF53383">
    <property type="entry name" value="PLP-dependent transferases"/>
    <property type="match status" value="1"/>
</dbReference>
<dbReference type="AlphaFoldDB" id="A0A6J6U1U9"/>
<dbReference type="Pfam" id="PF00202">
    <property type="entry name" value="Aminotran_3"/>
    <property type="match status" value="1"/>
</dbReference>
<dbReference type="CDD" id="cd00610">
    <property type="entry name" value="OAT_like"/>
    <property type="match status" value="1"/>
</dbReference>
<name>A0A6J6U1U9_9ZZZZ</name>
<evidence type="ECO:0000256" key="1">
    <source>
        <dbReference type="ARBA" id="ARBA00008954"/>
    </source>
</evidence>
<dbReference type="GO" id="GO:0005739">
    <property type="term" value="C:mitochondrion"/>
    <property type="evidence" value="ECO:0007669"/>
    <property type="project" value="TreeGrafter"/>
</dbReference>
<dbReference type="InterPro" id="IPR015422">
    <property type="entry name" value="PyrdxlP-dep_Trfase_small"/>
</dbReference>
<comment type="similarity">
    <text evidence="1">Belongs to the class-III pyridoxal-phosphate-dependent aminotransferase family.</text>
</comment>
<dbReference type="PIRSF" id="PIRSF000521">
    <property type="entry name" value="Transaminase_4ab_Lys_Orn"/>
    <property type="match status" value="1"/>
</dbReference>
<dbReference type="PANTHER" id="PTHR45688:SF13">
    <property type="entry name" value="ALANINE--GLYOXYLATE AMINOTRANSFERASE 2-LIKE"/>
    <property type="match status" value="1"/>
</dbReference>
<reference evidence="3" key="1">
    <citation type="submission" date="2020-05" db="EMBL/GenBank/DDBJ databases">
        <authorList>
            <person name="Chiriac C."/>
            <person name="Salcher M."/>
            <person name="Ghai R."/>
            <person name="Kavagutti S V."/>
        </authorList>
    </citation>
    <scope>NUCLEOTIDE SEQUENCE</scope>
</reference>